<keyword evidence="2" id="KW-1185">Reference proteome</keyword>
<dbReference type="EMBL" id="PXZM01000053">
    <property type="protein sequence ID" value="PSJ86793.1"/>
    <property type="molecule type" value="Genomic_DNA"/>
</dbReference>
<gene>
    <name evidence="1" type="ORF">C7R93_27875</name>
</gene>
<protein>
    <submittedName>
        <fullName evidence="1">Uncharacterized protein</fullName>
    </submittedName>
</protein>
<dbReference type="AlphaFoldDB" id="A0A2P7UJ09"/>
<name>A0A2P7UJ09_9BACL</name>
<evidence type="ECO:0000313" key="2">
    <source>
        <dbReference type="Proteomes" id="UP000240419"/>
    </source>
</evidence>
<evidence type="ECO:0000313" key="1">
    <source>
        <dbReference type="EMBL" id="PSJ86793.1"/>
    </source>
</evidence>
<accession>A0A2P7UJ09</accession>
<organism evidence="1 2">
    <name type="scientific">Brevibacillus fortis</name>
    <dbReference type="NCBI Taxonomy" id="2126352"/>
    <lineage>
        <taxon>Bacteria</taxon>
        <taxon>Bacillati</taxon>
        <taxon>Bacillota</taxon>
        <taxon>Bacilli</taxon>
        <taxon>Bacillales</taxon>
        <taxon>Paenibacillaceae</taxon>
        <taxon>Brevibacillus</taxon>
    </lineage>
</organism>
<dbReference type="RefSeq" id="WP_106841841.1">
    <property type="nucleotide sequence ID" value="NZ_JBCNIW010000075.1"/>
</dbReference>
<dbReference type="Proteomes" id="UP000240419">
    <property type="component" value="Unassembled WGS sequence"/>
</dbReference>
<sequence>MLHHLISVEQFLDFFTQSDEFRYDFIVQLFENNQEIIEEELKEEFIDHGFLFSNIDEEIEHLEVWGIDFEEEPKVIEIEDRFAVLTSEVRFTFEAEVSVLDPDVSIYDSEDRMYIHQEYVCKKFEYDVLIPVKVTLEFNLDDKSEITIQNVSINEGRPIYIDLGYEDLYDEY</sequence>
<proteinExistence type="predicted"/>
<reference evidence="1 2" key="1">
    <citation type="submission" date="2018-03" db="EMBL/GenBank/DDBJ databases">
        <title>Brevisbacillus phylogenomics.</title>
        <authorList>
            <person name="Dunlap C."/>
        </authorList>
    </citation>
    <scope>NUCLEOTIDE SEQUENCE [LARGE SCALE GENOMIC DNA]</scope>
    <source>
        <strain evidence="1 2">NRRL NRS-1210</strain>
    </source>
</reference>
<comment type="caution">
    <text evidence="1">The sequence shown here is derived from an EMBL/GenBank/DDBJ whole genome shotgun (WGS) entry which is preliminary data.</text>
</comment>